<proteinExistence type="predicted"/>
<gene>
    <name evidence="1" type="ORF">PanWU01x14_329990</name>
</gene>
<evidence type="ECO:0000313" key="1">
    <source>
        <dbReference type="EMBL" id="PON36239.1"/>
    </source>
</evidence>
<evidence type="ECO:0000313" key="2">
    <source>
        <dbReference type="Proteomes" id="UP000237105"/>
    </source>
</evidence>
<reference evidence="2" key="1">
    <citation type="submission" date="2016-06" db="EMBL/GenBank/DDBJ databases">
        <title>Parallel loss of symbiosis genes in relatives of nitrogen-fixing non-legume Parasponia.</title>
        <authorList>
            <person name="Van Velzen R."/>
            <person name="Holmer R."/>
            <person name="Bu F."/>
            <person name="Rutten L."/>
            <person name="Van Zeijl A."/>
            <person name="Liu W."/>
            <person name="Santuari L."/>
            <person name="Cao Q."/>
            <person name="Sharma T."/>
            <person name="Shen D."/>
            <person name="Roswanjaya Y."/>
            <person name="Wardhani T."/>
            <person name="Kalhor M.S."/>
            <person name="Jansen J."/>
            <person name="Van den Hoogen J."/>
            <person name="Gungor B."/>
            <person name="Hartog M."/>
            <person name="Hontelez J."/>
            <person name="Verver J."/>
            <person name="Yang W.-C."/>
            <person name="Schijlen E."/>
            <person name="Repin R."/>
            <person name="Schilthuizen M."/>
            <person name="Schranz E."/>
            <person name="Heidstra R."/>
            <person name="Miyata K."/>
            <person name="Fedorova E."/>
            <person name="Kohlen W."/>
            <person name="Bisseling T."/>
            <person name="Smit S."/>
            <person name="Geurts R."/>
        </authorList>
    </citation>
    <scope>NUCLEOTIDE SEQUENCE [LARGE SCALE GENOMIC DNA]</scope>
    <source>
        <strain evidence="2">cv. WU1-14</strain>
    </source>
</reference>
<keyword evidence="2" id="KW-1185">Reference proteome</keyword>
<comment type="caution">
    <text evidence="1">The sequence shown here is derived from an EMBL/GenBank/DDBJ whole genome shotgun (WGS) entry which is preliminary data.</text>
</comment>
<sequence>MPRVDSVSLKNASSSNDVPGVVIAKPYQGVLPPLAVTISSVSFSKKSEDFGCLESGHRAGPGVRDLAFDSVGVIVGASILDFGLHSAGVGTHGLVREGAYVLVSEGAHASGSKLANYQITGIGVATSPHVSFKMVDLNLVSNQGLVALTSKNKGVISNSHPILQRNSSPSFA</sequence>
<name>A0A2P5AI65_PARAD</name>
<dbReference type="Proteomes" id="UP000237105">
    <property type="component" value="Unassembled WGS sequence"/>
</dbReference>
<accession>A0A2P5AI65</accession>
<dbReference type="AlphaFoldDB" id="A0A2P5AI65"/>
<organism evidence="1 2">
    <name type="scientific">Parasponia andersonii</name>
    <name type="common">Sponia andersonii</name>
    <dbReference type="NCBI Taxonomy" id="3476"/>
    <lineage>
        <taxon>Eukaryota</taxon>
        <taxon>Viridiplantae</taxon>
        <taxon>Streptophyta</taxon>
        <taxon>Embryophyta</taxon>
        <taxon>Tracheophyta</taxon>
        <taxon>Spermatophyta</taxon>
        <taxon>Magnoliopsida</taxon>
        <taxon>eudicotyledons</taxon>
        <taxon>Gunneridae</taxon>
        <taxon>Pentapetalae</taxon>
        <taxon>rosids</taxon>
        <taxon>fabids</taxon>
        <taxon>Rosales</taxon>
        <taxon>Cannabaceae</taxon>
        <taxon>Parasponia</taxon>
    </lineage>
</organism>
<protein>
    <submittedName>
        <fullName evidence="1">Uncharacterized protein</fullName>
    </submittedName>
</protein>
<dbReference type="EMBL" id="JXTB01000577">
    <property type="protein sequence ID" value="PON36239.1"/>
    <property type="molecule type" value="Genomic_DNA"/>
</dbReference>